<sequence>MEIQNSNDNTMPLWMMRYRTDILLAHPGLPLRQHLIYIGREPLTMPDGIDAEGLHYSCVLLEKGTLDAMLHVLSVNRDLGERIREAEKTLTRIDIERDSLLPTGNGKGKKGRNGRRYRIGARERRSGLFHALERMRDYYPPSESGAFLGRGWSFLDESGGEPERELGDAYKTFLSSFRWRMPGPGSHENGW</sequence>
<accession>A0A450ZLA3</accession>
<evidence type="ECO:0008006" key="2">
    <source>
        <dbReference type="Google" id="ProtNLM"/>
    </source>
</evidence>
<reference evidence="1" key="1">
    <citation type="submission" date="2019-02" db="EMBL/GenBank/DDBJ databases">
        <authorList>
            <person name="Gruber-Vodicka R. H."/>
            <person name="Seah K. B. B."/>
        </authorList>
    </citation>
    <scope>NUCLEOTIDE SEQUENCE</scope>
    <source>
        <strain evidence="1">BECK_BZ126</strain>
    </source>
</reference>
<dbReference type="AlphaFoldDB" id="A0A450ZLA3"/>
<proteinExistence type="predicted"/>
<organism evidence="1">
    <name type="scientific">Candidatus Kentrum sp. TC</name>
    <dbReference type="NCBI Taxonomy" id="2126339"/>
    <lineage>
        <taxon>Bacteria</taxon>
        <taxon>Pseudomonadati</taxon>
        <taxon>Pseudomonadota</taxon>
        <taxon>Gammaproteobacteria</taxon>
        <taxon>Candidatus Kentrum</taxon>
    </lineage>
</organism>
<evidence type="ECO:0000313" key="1">
    <source>
        <dbReference type="EMBL" id="VFK54498.1"/>
    </source>
</evidence>
<gene>
    <name evidence="1" type="ORF">BECKTC1821F_GA0114240_100543</name>
</gene>
<dbReference type="EMBL" id="CAADFW010000005">
    <property type="protein sequence ID" value="VFK54498.1"/>
    <property type="molecule type" value="Genomic_DNA"/>
</dbReference>
<protein>
    <recommendedName>
        <fullName evidence="2">Transposase, YhgA-like</fullName>
    </recommendedName>
</protein>
<name>A0A450ZLA3_9GAMM</name>